<dbReference type="EMBL" id="NRRU01000176">
    <property type="protein sequence ID" value="MBK1715908.1"/>
    <property type="molecule type" value="Genomic_DNA"/>
</dbReference>
<accession>A0ABS1E2D5</accession>
<evidence type="ECO:0000256" key="1">
    <source>
        <dbReference type="ARBA" id="ARBA00010641"/>
    </source>
</evidence>
<dbReference type="InterPro" id="IPR013324">
    <property type="entry name" value="RNA_pol_sigma_r3/r4-like"/>
</dbReference>
<evidence type="ECO:0000313" key="8">
    <source>
        <dbReference type="Proteomes" id="UP001041814"/>
    </source>
</evidence>
<evidence type="ECO:0000256" key="2">
    <source>
        <dbReference type="ARBA" id="ARBA00023015"/>
    </source>
</evidence>
<comment type="caution">
    <text evidence="7">The sequence shown here is derived from an EMBL/GenBank/DDBJ whole genome shotgun (WGS) entry which is preliminary data.</text>
</comment>
<proteinExistence type="inferred from homology"/>
<dbReference type="Pfam" id="PF04542">
    <property type="entry name" value="Sigma70_r2"/>
    <property type="match status" value="1"/>
</dbReference>
<dbReference type="RefSeq" id="WP_200380342.1">
    <property type="nucleotide sequence ID" value="NZ_NRRU01000176.1"/>
</dbReference>
<name>A0ABS1E2D5_RUBGE</name>
<reference evidence="7" key="1">
    <citation type="submission" date="2017-08" db="EMBL/GenBank/DDBJ databases">
        <authorList>
            <person name="Imhoff J.F."/>
            <person name="Rahn T."/>
            <person name="Kuenzel S."/>
            <person name="Neulinger S.C."/>
        </authorList>
    </citation>
    <scope>NUCLEOTIDE SEQUENCE</scope>
    <source>
        <strain evidence="7">IM 151</strain>
    </source>
</reference>
<dbReference type="InterPro" id="IPR013249">
    <property type="entry name" value="RNA_pol_sigma70_r4_t2"/>
</dbReference>
<evidence type="ECO:0000259" key="5">
    <source>
        <dbReference type="Pfam" id="PF04542"/>
    </source>
</evidence>
<dbReference type="InterPro" id="IPR007627">
    <property type="entry name" value="RNA_pol_sigma70_r2"/>
</dbReference>
<dbReference type="Proteomes" id="UP001041814">
    <property type="component" value="Unassembled WGS sequence"/>
</dbReference>
<feature type="domain" description="RNA polymerase sigma factor 70 region 4 type 2" evidence="6">
    <location>
        <begin position="122"/>
        <end position="174"/>
    </location>
</feature>
<evidence type="ECO:0000259" key="6">
    <source>
        <dbReference type="Pfam" id="PF08281"/>
    </source>
</evidence>
<reference evidence="7" key="2">
    <citation type="journal article" date="2020" name="Microorganisms">
        <title>Osmotic Adaptation and Compatible Solute Biosynthesis of Phototrophic Bacteria as Revealed from Genome Analyses.</title>
        <authorList>
            <person name="Imhoff J.F."/>
            <person name="Rahn T."/>
            <person name="Kunzel S."/>
            <person name="Keller A."/>
            <person name="Neulinger S.C."/>
        </authorList>
    </citation>
    <scope>NUCLEOTIDE SEQUENCE</scope>
    <source>
        <strain evidence="7">IM 151</strain>
    </source>
</reference>
<keyword evidence="2" id="KW-0805">Transcription regulation</keyword>
<dbReference type="InterPro" id="IPR039425">
    <property type="entry name" value="RNA_pol_sigma-70-like"/>
</dbReference>
<dbReference type="Gene3D" id="1.10.1740.10">
    <property type="match status" value="1"/>
</dbReference>
<keyword evidence="3" id="KW-0731">Sigma factor</keyword>
<organism evidence="7 8">
    <name type="scientific">Rubrivivax gelatinosus</name>
    <name type="common">Rhodocyclus gelatinosus</name>
    <name type="synonym">Rhodopseudomonas gelatinosa</name>
    <dbReference type="NCBI Taxonomy" id="28068"/>
    <lineage>
        <taxon>Bacteria</taxon>
        <taxon>Pseudomonadati</taxon>
        <taxon>Pseudomonadota</taxon>
        <taxon>Betaproteobacteria</taxon>
        <taxon>Burkholderiales</taxon>
        <taxon>Sphaerotilaceae</taxon>
        <taxon>Rubrivivax</taxon>
    </lineage>
</organism>
<dbReference type="InterPro" id="IPR013325">
    <property type="entry name" value="RNA_pol_sigma_r2"/>
</dbReference>
<dbReference type="InterPro" id="IPR036388">
    <property type="entry name" value="WH-like_DNA-bd_sf"/>
</dbReference>
<evidence type="ECO:0000256" key="4">
    <source>
        <dbReference type="ARBA" id="ARBA00023163"/>
    </source>
</evidence>
<evidence type="ECO:0000256" key="3">
    <source>
        <dbReference type="ARBA" id="ARBA00023082"/>
    </source>
</evidence>
<keyword evidence="8" id="KW-1185">Reference proteome</keyword>
<feature type="domain" description="RNA polymerase sigma-70 region 2" evidence="5">
    <location>
        <begin position="25"/>
        <end position="90"/>
    </location>
</feature>
<dbReference type="NCBIfam" id="TIGR02937">
    <property type="entry name" value="sigma70-ECF"/>
    <property type="match status" value="1"/>
</dbReference>
<dbReference type="PANTHER" id="PTHR43133">
    <property type="entry name" value="RNA POLYMERASE ECF-TYPE SIGMA FACTO"/>
    <property type="match status" value="1"/>
</dbReference>
<keyword evidence="4" id="KW-0804">Transcription</keyword>
<gene>
    <name evidence="7" type="ORF">CKO43_24480</name>
</gene>
<dbReference type="InterPro" id="IPR014284">
    <property type="entry name" value="RNA_pol_sigma-70_dom"/>
</dbReference>
<dbReference type="SUPFAM" id="SSF88659">
    <property type="entry name" value="Sigma3 and sigma4 domains of RNA polymerase sigma factors"/>
    <property type="match status" value="1"/>
</dbReference>
<dbReference type="PANTHER" id="PTHR43133:SF63">
    <property type="entry name" value="RNA POLYMERASE SIGMA FACTOR FECI-RELATED"/>
    <property type="match status" value="1"/>
</dbReference>
<dbReference type="SUPFAM" id="SSF88946">
    <property type="entry name" value="Sigma2 domain of RNA polymerase sigma factors"/>
    <property type="match status" value="1"/>
</dbReference>
<comment type="similarity">
    <text evidence="1">Belongs to the sigma-70 factor family. ECF subfamily.</text>
</comment>
<dbReference type="Pfam" id="PF08281">
    <property type="entry name" value="Sigma70_r4_2"/>
    <property type="match status" value="1"/>
</dbReference>
<protein>
    <submittedName>
        <fullName evidence="7">RNA polymerase subunit sigma</fullName>
    </submittedName>
</protein>
<sequence>MAAALNPPAAAGAADAPGPQALARLYVDHHGWLQDWLRRRLGNAADAADLAHDAFVRLLVAPRRFDSPPAARVYLRTMANGLCVDLWRRREVEQAWRETLAARPEALAPSAEQQLLVLQALQEIDAMLRRLPPKTSRAFVLGVACGMTDAEVGQELGVSARMVRKHVARAMLHCLLLEAAASVGAPG</sequence>
<evidence type="ECO:0000313" key="7">
    <source>
        <dbReference type="EMBL" id="MBK1715908.1"/>
    </source>
</evidence>
<dbReference type="Gene3D" id="1.10.10.10">
    <property type="entry name" value="Winged helix-like DNA-binding domain superfamily/Winged helix DNA-binding domain"/>
    <property type="match status" value="1"/>
</dbReference>